<protein>
    <submittedName>
        <fullName evidence="1">Uncharacterized protein</fullName>
    </submittedName>
</protein>
<evidence type="ECO:0000313" key="1">
    <source>
        <dbReference type="EMBL" id="KNC69403.1"/>
    </source>
</evidence>
<proteinExistence type="predicted"/>
<dbReference type="Proteomes" id="UP000054560">
    <property type="component" value="Unassembled WGS sequence"/>
</dbReference>
<dbReference type="GeneID" id="25918591"/>
<name>A0A0L0EZW2_9EUKA</name>
<reference evidence="1 2" key="1">
    <citation type="submission" date="2011-02" db="EMBL/GenBank/DDBJ databases">
        <title>The Genome Sequence of Sphaeroforma arctica JP610.</title>
        <authorList>
            <consortium name="The Broad Institute Genome Sequencing Platform"/>
            <person name="Russ C."/>
            <person name="Cuomo C."/>
            <person name="Young S.K."/>
            <person name="Zeng Q."/>
            <person name="Gargeya S."/>
            <person name="Alvarado L."/>
            <person name="Berlin A."/>
            <person name="Chapman S.B."/>
            <person name="Chen Z."/>
            <person name="Freedman E."/>
            <person name="Gellesch M."/>
            <person name="Goldberg J."/>
            <person name="Griggs A."/>
            <person name="Gujja S."/>
            <person name="Heilman E."/>
            <person name="Heiman D."/>
            <person name="Howarth C."/>
            <person name="Mehta T."/>
            <person name="Neiman D."/>
            <person name="Pearson M."/>
            <person name="Roberts A."/>
            <person name="Saif S."/>
            <person name="Shea T."/>
            <person name="Shenoy N."/>
            <person name="Sisk P."/>
            <person name="Stolte C."/>
            <person name="Sykes S."/>
            <person name="White J."/>
            <person name="Yandava C."/>
            <person name="Burger G."/>
            <person name="Gray M.W."/>
            <person name="Holland P.W.H."/>
            <person name="King N."/>
            <person name="Lang F.B.F."/>
            <person name="Roger A.J."/>
            <person name="Ruiz-Trillo I."/>
            <person name="Haas B."/>
            <person name="Nusbaum C."/>
            <person name="Birren B."/>
        </authorList>
    </citation>
    <scope>NUCLEOTIDE SEQUENCE [LARGE SCALE GENOMIC DNA]</scope>
    <source>
        <strain evidence="1 2">JP610</strain>
    </source>
</reference>
<gene>
    <name evidence="1" type="ORF">SARC_18087</name>
</gene>
<sequence>MYTATITAATEAATAQLESVTSLVLDVCVTAPIIVLPMSLSTNEIIVANLGVLTVSNQNQASRELMQQKSGLRGESDVYTIGLQDMSLFTSDITNLEQ</sequence>
<accession>A0A0L0EZW2</accession>
<evidence type="ECO:0000313" key="2">
    <source>
        <dbReference type="Proteomes" id="UP000054560"/>
    </source>
</evidence>
<organism evidence="1 2">
    <name type="scientific">Sphaeroforma arctica JP610</name>
    <dbReference type="NCBI Taxonomy" id="667725"/>
    <lineage>
        <taxon>Eukaryota</taxon>
        <taxon>Ichthyosporea</taxon>
        <taxon>Ichthyophonida</taxon>
        <taxon>Sphaeroforma</taxon>
    </lineage>
</organism>
<dbReference type="OrthoDB" id="428159at2759"/>
<keyword evidence="2" id="KW-1185">Reference proteome</keyword>
<dbReference type="RefSeq" id="XP_014143305.1">
    <property type="nucleotide sequence ID" value="XM_014287830.1"/>
</dbReference>
<feature type="non-terminal residue" evidence="1">
    <location>
        <position position="98"/>
    </location>
</feature>
<dbReference type="AlphaFoldDB" id="A0A0L0EZW2"/>
<dbReference type="EMBL" id="KQ255236">
    <property type="protein sequence ID" value="KNC69403.1"/>
    <property type="molecule type" value="Genomic_DNA"/>
</dbReference>